<accession>A0A8X6Y570</accession>
<organism evidence="1 2">
    <name type="scientific">Trichonephila inaurata madagascariensis</name>
    <dbReference type="NCBI Taxonomy" id="2747483"/>
    <lineage>
        <taxon>Eukaryota</taxon>
        <taxon>Metazoa</taxon>
        <taxon>Ecdysozoa</taxon>
        <taxon>Arthropoda</taxon>
        <taxon>Chelicerata</taxon>
        <taxon>Arachnida</taxon>
        <taxon>Araneae</taxon>
        <taxon>Araneomorphae</taxon>
        <taxon>Entelegynae</taxon>
        <taxon>Araneoidea</taxon>
        <taxon>Nephilidae</taxon>
        <taxon>Trichonephila</taxon>
        <taxon>Trichonephila inaurata</taxon>
    </lineage>
</organism>
<dbReference type="Proteomes" id="UP000886998">
    <property type="component" value="Unassembled WGS sequence"/>
</dbReference>
<proteinExistence type="predicted"/>
<keyword evidence="2" id="KW-1185">Reference proteome</keyword>
<name>A0A8X6Y570_9ARAC</name>
<protein>
    <submittedName>
        <fullName evidence="1">Uncharacterized protein</fullName>
    </submittedName>
</protein>
<evidence type="ECO:0000313" key="1">
    <source>
        <dbReference type="EMBL" id="GFY64891.1"/>
    </source>
</evidence>
<evidence type="ECO:0000313" key="2">
    <source>
        <dbReference type="Proteomes" id="UP000886998"/>
    </source>
</evidence>
<dbReference type="AlphaFoldDB" id="A0A8X6Y570"/>
<gene>
    <name evidence="1" type="ORF">TNIN_250291</name>
</gene>
<dbReference type="EMBL" id="BMAV01015465">
    <property type="protein sequence ID" value="GFY64891.1"/>
    <property type="molecule type" value="Genomic_DNA"/>
</dbReference>
<reference evidence="1" key="1">
    <citation type="submission" date="2020-08" db="EMBL/GenBank/DDBJ databases">
        <title>Multicomponent nature underlies the extraordinary mechanical properties of spider dragline silk.</title>
        <authorList>
            <person name="Kono N."/>
            <person name="Nakamura H."/>
            <person name="Mori M."/>
            <person name="Yoshida Y."/>
            <person name="Ohtoshi R."/>
            <person name="Malay A.D."/>
            <person name="Moran D.A.P."/>
            <person name="Tomita M."/>
            <person name="Numata K."/>
            <person name="Arakawa K."/>
        </authorList>
    </citation>
    <scope>NUCLEOTIDE SEQUENCE</scope>
</reference>
<sequence length="98" mass="11265">MGLFSFSPDPNNTTNITQNYNEMLDLFQGYSKQTEVFQYAELVELQQVQSSSIGKQVEEEKKSKRKANCEKLKNFVRMWSAVTVIYGAVRKLGAYIEV</sequence>
<comment type="caution">
    <text evidence="1">The sequence shown here is derived from an EMBL/GenBank/DDBJ whole genome shotgun (WGS) entry which is preliminary data.</text>
</comment>